<feature type="transmembrane region" description="Helical" evidence="2">
    <location>
        <begin position="244"/>
        <end position="263"/>
    </location>
</feature>
<dbReference type="PANTHER" id="PTHR10686:SF18">
    <property type="entry name" value="IP11787P-RELATED"/>
    <property type="match status" value="1"/>
</dbReference>
<dbReference type="AlphaFoldDB" id="A0A183UHF1"/>
<evidence type="ECO:0000313" key="3">
    <source>
        <dbReference type="EMBL" id="VDM39242.1"/>
    </source>
</evidence>
<evidence type="ECO:0000256" key="1">
    <source>
        <dbReference type="ARBA" id="ARBA00005773"/>
    </source>
</evidence>
<evidence type="ECO:0000313" key="4">
    <source>
        <dbReference type="Proteomes" id="UP000050794"/>
    </source>
</evidence>
<protein>
    <submittedName>
        <fullName evidence="5">Folate-like transporter 3</fullName>
    </submittedName>
</protein>
<dbReference type="NCBIfam" id="TIGR00806">
    <property type="entry name" value="rfc"/>
    <property type="match status" value="1"/>
</dbReference>
<comment type="similarity">
    <text evidence="1">Belongs to the reduced folate carrier (RFC) transporter (TC 2.A.48) family.</text>
</comment>
<dbReference type="WBParaSite" id="TCNE_0000792101-mRNA-1">
    <property type="protein sequence ID" value="TCNE_0000792101-mRNA-1"/>
    <property type="gene ID" value="TCNE_0000792101"/>
</dbReference>
<dbReference type="Gene3D" id="1.20.1250.20">
    <property type="entry name" value="MFS general substrate transporter like domains"/>
    <property type="match status" value="1"/>
</dbReference>
<organism evidence="4 5">
    <name type="scientific">Toxocara canis</name>
    <name type="common">Canine roundworm</name>
    <dbReference type="NCBI Taxonomy" id="6265"/>
    <lineage>
        <taxon>Eukaryota</taxon>
        <taxon>Metazoa</taxon>
        <taxon>Ecdysozoa</taxon>
        <taxon>Nematoda</taxon>
        <taxon>Chromadorea</taxon>
        <taxon>Rhabditida</taxon>
        <taxon>Spirurina</taxon>
        <taxon>Ascaridomorpha</taxon>
        <taxon>Ascaridoidea</taxon>
        <taxon>Toxocaridae</taxon>
        <taxon>Toxocara</taxon>
    </lineage>
</organism>
<dbReference type="GO" id="GO:0005886">
    <property type="term" value="C:plasma membrane"/>
    <property type="evidence" value="ECO:0007669"/>
    <property type="project" value="TreeGrafter"/>
</dbReference>
<keyword evidence="2" id="KW-1133">Transmembrane helix</keyword>
<keyword evidence="2" id="KW-0812">Transmembrane</keyword>
<feature type="transmembrane region" description="Helical" evidence="2">
    <location>
        <begin position="159"/>
        <end position="180"/>
    </location>
</feature>
<dbReference type="GO" id="GO:0090482">
    <property type="term" value="F:vitamin transmembrane transporter activity"/>
    <property type="evidence" value="ECO:0007669"/>
    <property type="project" value="InterPro"/>
</dbReference>
<keyword evidence="2" id="KW-0472">Membrane</keyword>
<dbReference type="Proteomes" id="UP000050794">
    <property type="component" value="Unassembled WGS sequence"/>
</dbReference>
<feature type="transmembrane region" description="Helical" evidence="2">
    <location>
        <begin position="48"/>
        <end position="68"/>
    </location>
</feature>
<dbReference type="PANTHER" id="PTHR10686">
    <property type="entry name" value="FOLATE TRANSPORTER"/>
    <property type="match status" value="1"/>
</dbReference>
<reference evidence="5" key="1">
    <citation type="submission" date="2016-06" db="UniProtKB">
        <authorList>
            <consortium name="WormBaseParasite"/>
        </authorList>
    </citation>
    <scope>IDENTIFICATION</scope>
</reference>
<feature type="transmembrane region" description="Helical" evidence="2">
    <location>
        <begin position="403"/>
        <end position="424"/>
    </location>
</feature>
<dbReference type="Pfam" id="PF01770">
    <property type="entry name" value="Folate_carrier"/>
    <property type="match status" value="1"/>
</dbReference>
<sequence>MRTSYLTTILCFYAFVKETKIGEPFLYKHLNENLNITEEELTNEIYPIYPYSYLVMLVPVFLFTDLLLYKPSMILEMVAQVVYRGIVVFASDVLMQKVGVFAYGVASASEVAFYSYIYAKLEKAHFKRVTSWTRAAFMAGRCGSYILGQALVLTHLGDIYLLQYIGFGLACFVLAIAIFMPHVHWQIMLERIHETKAQSSATHSSPTTDEFVEPETYGDYVKFRLRTMCSGLLHVYSIRSVRKWSLWWAMTTAMSIQVAQYAQVLWSEADQRDGDSLNGFAEAAYTATSTAAILLMNAIAINWDRWGEAALMLISALHSSILVLFSQTESIYVMYGCYVAYRSLYQVMMTIAQWNLARKMIEESYGLVFGLNTFIALALQTVLTAVISDKRGLGLNVRKQYMIYAGCHVVIGMIFVSSICYTILTKRRRKGGVSAISENVHCKLSEAPVVGWKIETILYEEKKSAVQLKARMLRLGEQWVAFEASSTLSDIFFDDVNQKVCHSKFICSPD</sequence>
<evidence type="ECO:0000256" key="2">
    <source>
        <dbReference type="SAM" id="Phobius"/>
    </source>
</evidence>
<dbReference type="InterPro" id="IPR036259">
    <property type="entry name" value="MFS_trans_sf"/>
</dbReference>
<gene>
    <name evidence="3" type="ORF">TCNE_LOCUS7921</name>
</gene>
<feature type="transmembrane region" description="Helical" evidence="2">
    <location>
        <begin position="364"/>
        <end position="383"/>
    </location>
</feature>
<dbReference type="InterPro" id="IPR002666">
    <property type="entry name" value="Folate_carrier"/>
</dbReference>
<feature type="transmembrane region" description="Helical" evidence="2">
    <location>
        <begin position="131"/>
        <end position="153"/>
    </location>
</feature>
<proteinExistence type="inferred from homology"/>
<name>A0A183UHF1_TOXCA</name>
<dbReference type="EMBL" id="UYWY01019785">
    <property type="protein sequence ID" value="VDM39242.1"/>
    <property type="molecule type" value="Genomic_DNA"/>
</dbReference>
<feature type="transmembrane region" description="Helical" evidence="2">
    <location>
        <begin position="283"/>
        <end position="302"/>
    </location>
</feature>
<dbReference type="SUPFAM" id="SSF103473">
    <property type="entry name" value="MFS general substrate transporter"/>
    <property type="match status" value="1"/>
</dbReference>
<evidence type="ECO:0000313" key="5">
    <source>
        <dbReference type="WBParaSite" id="TCNE_0000792101-mRNA-1"/>
    </source>
</evidence>
<reference evidence="3 4" key="2">
    <citation type="submission" date="2018-11" db="EMBL/GenBank/DDBJ databases">
        <authorList>
            <consortium name="Pathogen Informatics"/>
        </authorList>
    </citation>
    <scope>NUCLEOTIDE SEQUENCE [LARGE SCALE GENOMIC DNA]</scope>
</reference>
<feature type="transmembrane region" description="Helical" evidence="2">
    <location>
        <begin position="100"/>
        <end position="119"/>
    </location>
</feature>
<keyword evidence="4" id="KW-1185">Reference proteome</keyword>
<accession>A0A183UHF1</accession>